<evidence type="ECO:0000313" key="2">
    <source>
        <dbReference type="EMBL" id="SIT27032.1"/>
    </source>
</evidence>
<dbReference type="SUPFAM" id="SSF51905">
    <property type="entry name" value="FAD/NAD(P)-binding domain"/>
    <property type="match status" value="1"/>
</dbReference>
<dbReference type="Gene3D" id="3.30.9.10">
    <property type="entry name" value="D-Amino Acid Oxidase, subunit A, domain 2"/>
    <property type="match status" value="1"/>
</dbReference>
<proteinExistence type="predicted"/>
<dbReference type="PANTHER" id="PTHR46865:SF2">
    <property type="entry name" value="MONOOXYGENASE"/>
    <property type="match status" value="1"/>
</dbReference>
<evidence type="ECO:0000313" key="3">
    <source>
        <dbReference type="Proteomes" id="UP000186917"/>
    </source>
</evidence>
<dbReference type="Gene3D" id="3.50.50.60">
    <property type="entry name" value="FAD/NAD(P)-binding domain"/>
    <property type="match status" value="1"/>
</dbReference>
<dbReference type="RefSeq" id="WP_076380712.1">
    <property type="nucleotide sequence ID" value="NZ_AP017422.1"/>
</dbReference>
<dbReference type="KEGG" id="fln:FLA_2477"/>
<gene>
    <name evidence="2" type="ORF">SAMN05421788_107118</name>
</gene>
<dbReference type="Proteomes" id="UP000186917">
    <property type="component" value="Unassembled WGS sequence"/>
</dbReference>
<dbReference type="EMBL" id="FTOR01000007">
    <property type="protein sequence ID" value="SIT27032.1"/>
    <property type="molecule type" value="Genomic_DNA"/>
</dbReference>
<organism evidence="2 3">
    <name type="scientific">Filimonas lacunae</name>
    <dbReference type="NCBI Taxonomy" id="477680"/>
    <lineage>
        <taxon>Bacteria</taxon>
        <taxon>Pseudomonadati</taxon>
        <taxon>Bacteroidota</taxon>
        <taxon>Chitinophagia</taxon>
        <taxon>Chitinophagales</taxon>
        <taxon>Chitinophagaceae</taxon>
        <taxon>Filimonas</taxon>
    </lineage>
</organism>
<dbReference type="PANTHER" id="PTHR46865">
    <property type="entry name" value="OXIDOREDUCTASE-RELATED"/>
    <property type="match status" value="1"/>
</dbReference>
<sequence>MTTAEHKKVLISGAGFAGLSAAYWMNQFGYQVTIVEMAPAIKKGGTPVNILGNTIDIVQRMGLLDQIQSNRLVMKSMEFKNANDITERLDLTPQKQEERGELEYEIERDILLDMLYETVKEGVEFIFDESITGLQEKEDHIAVTFKKGSSQTYDLVLGCDGIHSVVRKYWFGAEAAYSQFLQTYFSITIVNKLLIPEFTTQMFSEPGKTVMLNAYNGKTDICLAFFAEQEIPYDYRNEQQQRNIMLDHFTGTGWRTAELLEAVQQSKTFYFDKLCQIKMPSWTKGRVALVGDAGYCASPAAGRGGSLAIDGAAALADAFQKCNGNYELAFQEYNHSFRPFIETIQAEVVNFGVDALVPRSEEAIIRRNKEGFGF</sequence>
<dbReference type="Pfam" id="PF01494">
    <property type="entry name" value="FAD_binding_3"/>
    <property type="match status" value="1"/>
</dbReference>
<protein>
    <submittedName>
        <fullName evidence="2">2-polyprenyl-6-methoxyphenol hydroxylase</fullName>
    </submittedName>
</protein>
<feature type="domain" description="FAD-binding" evidence="1">
    <location>
        <begin position="8"/>
        <end position="319"/>
    </location>
</feature>
<reference evidence="3" key="1">
    <citation type="submission" date="2017-01" db="EMBL/GenBank/DDBJ databases">
        <authorList>
            <person name="Varghese N."/>
            <person name="Submissions S."/>
        </authorList>
    </citation>
    <scope>NUCLEOTIDE SEQUENCE [LARGE SCALE GENOMIC DNA]</scope>
    <source>
        <strain evidence="3">DSM 21054</strain>
    </source>
</reference>
<name>A0A173MGB1_9BACT</name>
<dbReference type="OrthoDB" id="9766816at2"/>
<dbReference type="GO" id="GO:0071949">
    <property type="term" value="F:FAD binding"/>
    <property type="evidence" value="ECO:0007669"/>
    <property type="project" value="InterPro"/>
</dbReference>
<dbReference type="PRINTS" id="PR00420">
    <property type="entry name" value="RNGMNOXGNASE"/>
</dbReference>
<accession>A0A173MGB1</accession>
<dbReference type="AlphaFoldDB" id="A0A173MGB1"/>
<evidence type="ECO:0000259" key="1">
    <source>
        <dbReference type="Pfam" id="PF01494"/>
    </source>
</evidence>
<dbReference type="InterPro" id="IPR002938">
    <property type="entry name" value="FAD-bd"/>
</dbReference>
<dbReference type="InterPro" id="IPR051704">
    <property type="entry name" value="FAD_aromatic-hydroxylase"/>
</dbReference>
<dbReference type="InterPro" id="IPR036188">
    <property type="entry name" value="FAD/NAD-bd_sf"/>
</dbReference>
<dbReference type="STRING" id="477680.SAMN05421788_107118"/>
<keyword evidence="3" id="KW-1185">Reference proteome</keyword>